<dbReference type="AlphaFoldDB" id="A0A2N0NP04"/>
<feature type="region of interest" description="Disordered" evidence="1">
    <location>
        <begin position="105"/>
        <end position="172"/>
    </location>
</feature>
<protein>
    <recommendedName>
        <fullName evidence="4">HCP-like protein</fullName>
    </recommendedName>
</protein>
<dbReference type="VEuPathDB" id="FungiDB:FUN_003281"/>
<feature type="region of interest" description="Disordered" evidence="1">
    <location>
        <begin position="206"/>
        <end position="254"/>
    </location>
</feature>
<dbReference type="SUPFAM" id="SSF81901">
    <property type="entry name" value="HCP-like"/>
    <property type="match status" value="1"/>
</dbReference>
<evidence type="ECO:0000313" key="2">
    <source>
        <dbReference type="EMBL" id="PKB96284.1"/>
    </source>
</evidence>
<dbReference type="Proteomes" id="UP000232722">
    <property type="component" value="Unassembled WGS sequence"/>
</dbReference>
<evidence type="ECO:0008006" key="4">
    <source>
        <dbReference type="Google" id="ProtNLM"/>
    </source>
</evidence>
<evidence type="ECO:0000313" key="3">
    <source>
        <dbReference type="Proteomes" id="UP000232722"/>
    </source>
</evidence>
<comment type="caution">
    <text evidence="2">The sequence shown here is derived from an EMBL/GenBank/DDBJ whole genome shotgun (WGS) entry which is preliminary data.</text>
</comment>
<reference evidence="2 3" key="2">
    <citation type="submission" date="2017-09" db="EMBL/GenBank/DDBJ databases">
        <title>Extensive intraspecific genome diversity in a model arbuscular mycorrhizal fungus.</title>
        <authorList>
            <person name="Chen E.C."/>
            <person name="Morin E."/>
            <person name="Beaudet D."/>
            <person name="Noel J."/>
            <person name="Ndikumana S."/>
            <person name="Charron P."/>
            <person name="St-Onge C."/>
            <person name="Giorgi J."/>
            <person name="Grigoriev I.V."/>
            <person name="Roux C."/>
            <person name="Martin F.M."/>
            <person name="Corradi N."/>
        </authorList>
    </citation>
    <scope>NUCLEOTIDE SEQUENCE [LARGE SCALE GENOMIC DNA]</scope>
    <source>
        <strain evidence="2 3">A5</strain>
    </source>
</reference>
<dbReference type="InterPro" id="IPR011990">
    <property type="entry name" value="TPR-like_helical_dom_sf"/>
</dbReference>
<sequence>MMLGYCYNNGIGTKIDNQKAFELYQNAANLGHNVAQNNLAVMYEMGDGIAKDIDKAIYWYKKSAKQGYDLYFFQNLQDTQVSTGISIEYSGPSIFRNIYNESSTSLSPFNSPRYEPESSRSSDENLSNRTYRITPGNLLDNGSPRYVPDESSPRYSQNDDSSPRYVSGESSPRYFQNDDSYLNSGQINPVYGLNSDDHSLSSLRQEPRQVITDSPTYQSASIGEYEQENDYLSQNLPKQDQAHGDESPRYSPDC</sequence>
<dbReference type="Gene3D" id="1.25.40.10">
    <property type="entry name" value="Tetratricopeptide repeat domain"/>
    <property type="match status" value="1"/>
</dbReference>
<gene>
    <name evidence="2" type="ORF">RhiirA5_435092</name>
</gene>
<dbReference type="InterPro" id="IPR052945">
    <property type="entry name" value="Mitotic_Regulator"/>
</dbReference>
<dbReference type="PANTHER" id="PTHR43628:SF1">
    <property type="entry name" value="CHITIN SYNTHASE REGULATORY FACTOR 2-RELATED"/>
    <property type="match status" value="1"/>
</dbReference>
<accession>A0A2N0NP04</accession>
<feature type="compositionally biased region" description="Basic and acidic residues" evidence="1">
    <location>
        <begin position="114"/>
        <end position="123"/>
    </location>
</feature>
<dbReference type="SMART" id="SM00671">
    <property type="entry name" value="SEL1"/>
    <property type="match status" value="2"/>
</dbReference>
<proteinExistence type="predicted"/>
<dbReference type="PANTHER" id="PTHR43628">
    <property type="entry name" value="ACTIVATOR OF C KINASE PROTEIN 1-RELATED"/>
    <property type="match status" value="1"/>
</dbReference>
<dbReference type="VEuPathDB" id="FungiDB:RhiirFUN_021813"/>
<organism evidence="2 3">
    <name type="scientific">Rhizophagus irregularis</name>
    <dbReference type="NCBI Taxonomy" id="588596"/>
    <lineage>
        <taxon>Eukaryota</taxon>
        <taxon>Fungi</taxon>
        <taxon>Fungi incertae sedis</taxon>
        <taxon>Mucoromycota</taxon>
        <taxon>Glomeromycotina</taxon>
        <taxon>Glomeromycetes</taxon>
        <taxon>Glomerales</taxon>
        <taxon>Glomeraceae</taxon>
        <taxon>Rhizophagus</taxon>
    </lineage>
</organism>
<name>A0A2N0NP04_9GLOM</name>
<dbReference type="Pfam" id="PF08238">
    <property type="entry name" value="Sel1"/>
    <property type="match status" value="2"/>
</dbReference>
<feature type="compositionally biased region" description="Polar residues" evidence="1">
    <location>
        <begin position="211"/>
        <end position="221"/>
    </location>
</feature>
<dbReference type="InterPro" id="IPR006597">
    <property type="entry name" value="Sel1-like"/>
</dbReference>
<evidence type="ECO:0000256" key="1">
    <source>
        <dbReference type="SAM" id="MobiDB-lite"/>
    </source>
</evidence>
<dbReference type="EMBL" id="LLXJ01003997">
    <property type="protein sequence ID" value="PKB96284.1"/>
    <property type="molecule type" value="Genomic_DNA"/>
</dbReference>
<reference evidence="2 3" key="1">
    <citation type="submission" date="2016-04" db="EMBL/GenBank/DDBJ databases">
        <title>Genome analyses suggest a sexual origin of heterokaryosis in a supposedly ancient asexual fungus.</title>
        <authorList>
            <person name="Ropars J."/>
            <person name="Sedzielewska K."/>
            <person name="Noel J."/>
            <person name="Charron P."/>
            <person name="Farinelli L."/>
            <person name="Marton T."/>
            <person name="Kruger M."/>
            <person name="Pelin A."/>
            <person name="Brachmann A."/>
            <person name="Corradi N."/>
        </authorList>
    </citation>
    <scope>NUCLEOTIDE SEQUENCE [LARGE SCALE GENOMIC DNA]</scope>
    <source>
        <strain evidence="2 3">A5</strain>
    </source>
</reference>